<dbReference type="PATRIC" id="fig|1209989.3.peg.1148"/>
<evidence type="ECO:0000313" key="1">
    <source>
        <dbReference type="EMBL" id="CCP25763.1"/>
    </source>
</evidence>
<evidence type="ECO:0000313" key="2">
    <source>
        <dbReference type="Proteomes" id="UP000010802"/>
    </source>
</evidence>
<gene>
    <name evidence="1" type="ordered locus">TEPIRE1_1046</name>
</gene>
<reference evidence="2" key="1">
    <citation type="journal article" date="2013" name="Genome Announc.">
        <title>First genome sequence of a syntrophic acetate-oxidizing bacterium, Tepidanaerobacter acetatoxydans strain Re1.</title>
        <authorList>
            <person name="Manzoor S."/>
            <person name="Bongcam-Rudloff E."/>
            <person name="Schnurer A."/>
            <person name="Muller B."/>
        </authorList>
    </citation>
    <scope>NUCLEOTIDE SEQUENCE [LARGE SCALE GENOMIC DNA]</scope>
    <source>
        <strain evidence="2">Re1</strain>
    </source>
</reference>
<accession>L0S1K9</accession>
<dbReference type="KEGG" id="tae:TepiRe1_1046"/>
<keyword evidence="2" id="KW-1185">Reference proteome</keyword>
<dbReference type="HOGENOM" id="CLU_2482237_0_0_9"/>
<dbReference type="RefSeq" id="WP_015295181.1">
    <property type="nucleotide sequence ID" value="NC_015519.1"/>
</dbReference>
<dbReference type="EMBL" id="HF563609">
    <property type="protein sequence ID" value="CCP25763.1"/>
    <property type="molecule type" value="Genomic_DNA"/>
</dbReference>
<name>L0S1K9_TEPAE</name>
<sequence>MLANSESAPGGETFAQKFSKYKSYGIEYKEQKNSSIDNVYYNGELVKLFVDENKCGGAFSFESADGGDIVVHTTYDKNNKLNGVEKQ</sequence>
<organism evidence="1 2">
    <name type="scientific">Tepidanaerobacter acetatoxydans (strain DSM 21804 / JCM 16047 / Re1)</name>
    <dbReference type="NCBI Taxonomy" id="1209989"/>
    <lineage>
        <taxon>Bacteria</taxon>
        <taxon>Bacillati</taxon>
        <taxon>Bacillota</taxon>
        <taxon>Clostridia</taxon>
        <taxon>Thermosediminibacterales</taxon>
        <taxon>Tepidanaerobacteraceae</taxon>
        <taxon>Tepidanaerobacter</taxon>
    </lineage>
</organism>
<proteinExistence type="predicted"/>
<dbReference type="OrthoDB" id="9804799at2"/>
<dbReference type="Proteomes" id="UP000010802">
    <property type="component" value="Chromosome"/>
</dbReference>
<protein>
    <submittedName>
        <fullName evidence="1">Uncharacterized protein</fullName>
    </submittedName>
</protein>
<dbReference type="AlphaFoldDB" id="L0S1K9"/>